<keyword evidence="2" id="KW-1185">Reference proteome</keyword>
<gene>
    <name evidence="1" type="ORF">RHMOL_Rhmol04G0241000</name>
</gene>
<organism evidence="1 2">
    <name type="scientific">Rhododendron molle</name>
    <name type="common">Chinese azalea</name>
    <name type="synonym">Azalea mollis</name>
    <dbReference type="NCBI Taxonomy" id="49168"/>
    <lineage>
        <taxon>Eukaryota</taxon>
        <taxon>Viridiplantae</taxon>
        <taxon>Streptophyta</taxon>
        <taxon>Embryophyta</taxon>
        <taxon>Tracheophyta</taxon>
        <taxon>Spermatophyta</taxon>
        <taxon>Magnoliopsida</taxon>
        <taxon>eudicotyledons</taxon>
        <taxon>Gunneridae</taxon>
        <taxon>Pentapetalae</taxon>
        <taxon>asterids</taxon>
        <taxon>Ericales</taxon>
        <taxon>Ericaceae</taxon>
        <taxon>Ericoideae</taxon>
        <taxon>Rhodoreae</taxon>
        <taxon>Rhododendron</taxon>
    </lineage>
</organism>
<proteinExistence type="predicted"/>
<protein>
    <submittedName>
        <fullName evidence="1">Uncharacterized protein</fullName>
    </submittedName>
</protein>
<reference evidence="1" key="1">
    <citation type="submission" date="2022-02" db="EMBL/GenBank/DDBJ databases">
        <title>Plant Genome Project.</title>
        <authorList>
            <person name="Zhang R.-G."/>
        </authorList>
    </citation>
    <scope>NUCLEOTIDE SEQUENCE</scope>
    <source>
        <strain evidence="1">AT1</strain>
    </source>
</reference>
<name>A0ACC0P535_RHOML</name>
<evidence type="ECO:0000313" key="2">
    <source>
        <dbReference type="Proteomes" id="UP001062846"/>
    </source>
</evidence>
<accession>A0ACC0P535</accession>
<dbReference type="Proteomes" id="UP001062846">
    <property type="component" value="Chromosome 4"/>
</dbReference>
<sequence length="116" mass="13268">MGKQYCDSQSRLKKKFEKGTVDCPAHIEGADWGYLSNLWQDKDYQDQAMANGSVPLIDEELSCTVFGPKSGYMRGLGHGPKPCLTKYGQTSWAQLIRDAEKARKKLQQRRRSVRWL</sequence>
<evidence type="ECO:0000313" key="1">
    <source>
        <dbReference type="EMBL" id="KAI8560251.1"/>
    </source>
</evidence>
<dbReference type="EMBL" id="CM046391">
    <property type="protein sequence ID" value="KAI8560251.1"/>
    <property type="molecule type" value="Genomic_DNA"/>
</dbReference>
<comment type="caution">
    <text evidence="1">The sequence shown here is derived from an EMBL/GenBank/DDBJ whole genome shotgun (WGS) entry which is preliminary data.</text>
</comment>